<keyword evidence="2" id="KW-1185">Reference proteome</keyword>
<organism evidence="1 2">
    <name type="scientific">Thelohanellus kitauei</name>
    <name type="common">Myxosporean</name>
    <dbReference type="NCBI Taxonomy" id="669202"/>
    <lineage>
        <taxon>Eukaryota</taxon>
        <taxon>Metazoa</taxon>
        <taxon>Cnidaria</taxon>
        <taxon>Myxozoa</taxon>
        <taxon>Myxosporea</taxon>
        <taxon>Bivalvulida</taxon>
        <taxon>Platysporina</taxon>
        <taxon>Myxobolidae</taxon>
        <taxon>Thelohanellus</taxon>
    </lineage>
</organism>
<gene>
    <name evidence="1" type="ORF">RF11_10060</name>
</gene>
<dbReference type="EMBL" id="JWZT01003747">
    <property type="protein sequence ID" value="KII65622.1"/>
    <property type="molecule type" value="Genomic_DNA"/>
</dbReference>
<proteinExistence type="predicted"/>
<name>A0A0C2MVI2_THEKT</name>
<reference evidence="1 2" key="1">
    <citation type="journal article" date="2014" name="Genome Biol. Evol.">
        <title>The genome of the myxosporean Thelohanellus kitauei shows adaptations to nutrient acquisition within its fish host.</title>
        <authorList>
            <person name="Yang Y."/>
            <person name="Xiong J."/>
            <person name="Zhou Z."/>
            <person name="Huo F."/>
            <person name="Miao W."/>
            <person name="Ran C."/>
            <person name="Liu Y."/>
            <person name="Zhang J."/>
            <person name="Feng J."/>
            <person name="Wang M."/>
            <person name="Wang M."/>
            <person name="Wang L."/>
            <person name="Yao B."/>
        </authorList>
    </citation>
    <scope>NUCLEOTIDE SEQUENCE [LARGE SCALE GENOMIC DNA]</scope>
    <source>
        <strain evidence="1">Wuqing</strain>
    </source>
</reference>
<dbReference type="AlphaFoldDB" id="A0A0C2MVI2"/>
<sequence length="167" mass="19241">MEPNPIIDEFALNVKRVTGAEEDEQRIGIKWMQQFQKSEEAFSTCNEILNGPLNDKVKLHSVKVIHNMKMYRFFIDFLTKSPNQEMIQKVFTDLLSIQVRQPTTHVSQSLDLFPKKTAIIFMRELFMEYVKSGDSNVDATKSKMIPGIRIVCDLYLGNCVANFCLIS</sequence>
<accession>A0A0C2MVI2</accession>
<comment type="caution">
    <text evidence="1">The sequence shown here is derived from an EMBL/GenBank/DDBJ whole genome shotgun (WGS) entry which is preliminary data.</text>
</comment>
<dbReference type="Proteomes" id="UP000031668">
    <property type="component" value="Unassembled WGS sequence"/>
</dbReference>
<evidence type="ECO:0000313" key="2">
    <source>
        <dbReference type="Proteomes" id="UP000031668"/>
    </source>
</evidence>
<protein>
    <submittedName>
        <fullName evidence="1">Uncharacterized protein</fullName>
    </submittedName>
</protein>
<evidence type="ECO:0000313" key="1">
    <source>
        <dbReference type="EMBL" id="KII65622.1"/>
    </source>
</evidence>